<evidence type="ECO:0008006" key="3">
    <source>
        <dbReference type="Google" id="ProtNLM"/>
    </source>
</evidence>
<dbReference type="EMBL" id="KK786158">
    <property type="protein sequence ID" value="KDO40023.1"/>
    <property type="molecule type" value="Genomic_DNA"/>
</dbReference>
<feature type="non-terminal residue" evidence="1">
    <location>
        <position position="1"/>
    </location>
</feature>
<dbReference type="PANTHER" id="PTHR46250:SF15">
    <property type="entry name" value="OS01G0523800 PROTEIN"/>
    <property type="match status" value="1"/>
</dbReference>
<evidence type="ECO:0000313" key="1">
    <source>
        <dbReference type="EMBL" id="KDO40023.1"/>
    </source>
</evidence>
<dbReference type="eggNOG" id="KOG4585">
    <property type="taxonomic scope" value="Eukaryota"/>
</dbReference>
<reference evidence="1 2" key="1">
    <citation type="submission" date="2014-04" db="EMBL/GenBank/DDBJ databases">
        <authorList>
            <consortium name="International Citrus Genome Consortium"/>
            <person name="Gmitter F."/>
            <person name="Chen C."/>
            <person name="Farmerie W."/>
            <person name="Harkins T."/>
            <person name="Desany B."/>
            <person name="Mohiuddin M."/>
            <person name="Kodira C."/>
            <person name="Borodovsky M."/>
            <person name="Lomsadze A."/>
            <person name="Burns P."/>
            <person name="Jenkins J."/>
            <person name="Prochnik S."/>
            <person name="Shu S."/>
            <person name="Chapman J."/>
            <person name="Pitluck S."/>
            <person name="Schmutz J."/>
            <person name="Rokhsar D."/>
        </authorList>
    </citation>
    <scope>NUCLEOTIDE SEQUENCE</scope>
</reference>
<keyword evidence="2" id="KW-1185">Reference proteome</keyword>
<name>A0A067DAY7_CITSI</name>
<organism evidence="1 2">
    <name type="scientific">Citrus sinensis</name>
    <name type="common">Sweet orange</name>
    <name type="synonym">Citrus aurantium var. sinensis</name>
    <dbReference type="NCBI Taxonomy" id="2711"/>
    <lineage>
        <taxon>Eukaryota</taxon>
        <taxon>Viridiplantae</taxon>
        <taxon>Streptophyta</taxon>
        <taxon>Embryophyta</taxon>
        <taxon>Tracheophyta</taxon>
        <taxon>Spermatophyta</taxon>
        <taxon>Magnoliopsida</taxon>
        <taxon>eudicotyledons</taxon>
        <taxon>Gunneridae</taxon>
        <taxon>Pentapetalae</taxon>
        <taxon>rosids</taxon>
        <taxon>malvids</taxon>
        <taxon>Sapindales</taxon>
        <taxon>Rutaceae</taxon>
        <taxon>Aurantioideae</taxon>
        <taxon>Citrus</taxon>
    </lineage>
</organism>
<dbReference type="Proteomes" id="UP000027120">
    <property type="component" value="Unassembled WGS sequence"/>
</dbReference>
<proteinExistence type="predicted"/>
<dbReference type="PANTHER" id="PTHR46250">
    <property type="entry name" value="MYB/SANT-LIKE DNA-BINDING DOMAIN PROTEIN-RELATED"/>
    <property type="match status" value="1"/>
</dbReference>
<sequence>CYIITACCLLHNLIRREMSVDPLEHELIEIDNNEVQDANNITTLEASDQWTGWRNDSADAIGGHIDNGFKSGTFIHLEKVLNQKLPNCGLKASSHIDSKIRKWKKQYGLMFDMLNTSS</sequence>
<accession>A0A067DAY7</accession>
<dbReference type="AlphaFoldDB" id="A0A067DAY7"/>
<gene>
    <name evidence="1" type="ORF">CISIN_1g041506mg</name>
</gene>
<protein>
    <recommendedName>
        <fullName evidence="3">DDE Tnp4 domain-containing protein</fullName>
    </recommendedName>
</protein>
<evidence type="ECO:0000313" key="2">
    <source>
        <dbReference type="Proteomes" id="UP000027120"/>
    </source>
</evidence>
<dbReference type="PaxDb" id="2711-XP_006478124.1"/>